<dbReference type="Gene3D" id="3.30.70.1400">
    <property type="entry name" value="Aminomethyltransferase beta-barrel domains"/>
    <property type="match status" value="1"/>
</dbReference>
<evidence type="ECO:0000256" key="7">
    <source>
        <dbReference type="HAMAP-Rule" id="MF_00259"/>
    </source>
</evidence>
<evidence type="ECO:0000256" key="2">
    <source>
        <dbReference type="ARBA" id="ARBA00012616"/>
    </source>
</evidence>
<dbReference type="GO" id="GO:0008168">
    <property type="term" value="F:methyltransferase activity"/>
    <property type="evidence" value="ECO:0007669"/>
    <property type="project" value="UniProtKB-KW"/>
</dbReference>
<evidence type="ECO:0000256" key="8">
    <source>
        <dbReference type="PIRSR" id="PIRSR006487-1"/>
    </source>
</evidence>
<protein>
    <recommendedName>
        <fullName evidence="2 7">Aminomethyltransferase</fullName>
        <ecNumber evidence="2 7">2.1.2.10</ecNumber>
    </recommendedName>
    <alternativeName>
        <fullName evidence="5 7">Glycine cleavage system T protein</fullName>
    </alternativeName>
</protein>
<dbReference type="InterPro" id="IPR006223">
    <property type="entry name" value="GcvT"/>
</dbReference>
<gene>
    <name evidence="7 11" type="primary">gcvT</name>
    <name evidence="11" type="ORF">FWJ32_10420</name>
</gene>
<dbReference type="Pfam" id="PF01571">
    <property type="entry name" value="GCV_T"/>
    <property type="match status" value="1"/>
</dbReference>
<feature type="binding site" evidence="8">
    <location>
        <position position="199"/>
    </location>
    <ligand>
        <name>substrate</name>
    </ligand>
</feature>
<dbReference type="Gene3D" id="3.30.1360.120">
    <property type="entry name" value="Probable tRNA modification gtpase trme, domain 1"/>
    <property type="match status" value="1"/>
</dbReference>
<dbReference type="GO" id="GO:0008483">
    <property type="term" value="F:transaminase activity"/>
    <property type="evidence" value="ECO:0007669"/>
    <property type="project" value="UniProtKB-KW"/>
</dbReference>
<evidence type="ECO:0000256" key="1">
    <source>
        <dbReference type="ARBA" id="ARBA00008609"/>
    </source>
</evidence>
<dbReference type="InterPro" id="IPR029043">
    <property type="entry name" value="GcvT/YgfZ_C"/>
</dbReference>
<comment type="catalytic activity">
    <reaction evidence="6 7">
        <text>N(6)-[(R)-S(8)-aminomethyldihydrolipoyl]-L-lysyl-[protein] + (6S)-5,6,7,8-tetrahydrofolate = N(6)-[(R)-dihydrolipoyl]-L-lysyl-[protein] + (6R)-5,10-methylene-5,6,7,8-tetrahydrofolate + NH4(+)</text>
        <dbReference type="Rhea" id="RHEA:16945"/>
        <dbReference type="Rhea" id="RHEA-COMP:10475"/>
        <dbReference type="Rhea" id="RHEA-COMP:10492"/>
        <dbReference type="ChEBI" id="CHEBI:15636"/>
        <dbReference type="ChEBI" id="CHEBI:28938"/>
        <dbReference type="ChEBI" id="CHEBI:57453"/>
        <dbReference type="ChEBI" id="CHEBI:83100"/>
        <dbReference type="ChEBI" id="CHEBI:83143"/>
        <dbReference type="EC" id="2.1.2.10"/>
    </reaction>
</comment>
<evidence type="ECO:0000256" key="3">
    <source>
        <dbReference type="ARBA" id="ARBA00022576"/>
    </source>
</evidence>
<evidence type="ECO:0000313" key="12">
    <source>
        <dbReference type="Proteomes" id="UP000322976"/>
    </source>
</evidence>
<evidence type="ECO:0000256" key="6">
    <source>
        <dbReference type="ARBA" id="ARBA00047665"/>
    </source>
</evidence>
<dbReference type="RefSeq" id="WP_149545923.1">
    <property type="nucleotide sequence ID" value="NZ_VTPS01000017.1"/>
</dbReference>
<dbReference type="GO" id="GO:0005829">
    <property type="term" value="C:cytosol"/>
    <property type="evidence" value="ECO:0007669"/>
    <property type="project" value="TreeGrafter"/>
</dbReference>
<dbReference type="FunFam" id="3.30.70.1400:FF:000001">
    <property type="entry name" value="Aminomethyltransferase"/>
    <property type="match status" value="1"/>
</dbReference>
<evidence type="ECO:0000256" key="4">
    <source>
        <dbReference type="ARBA" id="ARBA00022679"/>
    </source>
</evidence>
<comment type="similarity">
    <text evidence="1 7">Belongs to the GcvT family.</text>
</comment>
<comment type="function">
    <text evidence="7">The glycine cleavage system catalyzes the degradation of glycine.</text>
</comment>
<reference evidence="11 12" key="1">
    <citation type="submission" date="2019-08" db="EMBL/GenBank/DDBJ databases">
        <title>Calorimonas adulescens gen. nov., sp. nov., an anaerobic thermophilic bacterium from Sakhalin hot spring.</title>
        <authorList>
            <person name="Khomyakova M.A."/>
            <person name="Merkel A.Y."/>
            <person name="Novikov A."/>
            <person name="Bonch-Osmolovskaya E.A."/>
            <person name="Slobodkin A.I."/>
        </authorList>
    </citation>
    <scope>NUCLEOTIDE SEQUENCE [LARGE SCALE GENOMIC DNA]</scope>
    <source>
        <strain evidence="11 12">A05MB</strain>
    </source>
</reference>
<keyword evidence="11" id="KW-0489">Methyltransferase</keyword>
<sequence>MEGLKKTPLFELHNKLGAKIVEFGGWAMPVQYSSILEEHRAVRERVGIFDVSHMGEISVRGRDAFDFLQYILTNNMGKLEPGKIVYSLMLYENGGTVDDFLVYQIGENDYLLVVNASNTEKDFNWIREHAHGFEVEVNNISSMYGEVAVQGPMAEVTLQKLTDFELGSIPYYEFRHNVMLLGIEVLISRTGYTGEDGFEVYMAPDKAGKLWEEIMEAGKEYGILPCGLGTRDTLRFEARMPLYGHELDENTTPLEAGLSFAVSFDKDFIGKDALLREKEDGLKKKLVGFEMVDKGIPRKDYEVYKDGAKIGYVTTGTHSPTLDKNIGLAYVKPDYAKIGEEFDIMIRGKANRAVVVKTPFYKRQA</sequence>
<dbReference type="Gene3D" id="2.40.30.110">
    <property type="entry name" value="Aminomethyltransferase beta-barrel domains"/>
    <property type="match status" value="1"/>
</dbReference>
<dbReference type="GO" id="GO:0005960">
    <property type="term" value="C:glycine cleavage complex"/>
    <property type="evidence" value="ECO:0007669"/>
    <property type="project" value="InterPro"/>
</dbReference>
<dbReference type="InterPro" id="IPR006222">
    <property type="entry name" value="GCVT_N"/>
</dbReference>
<comment type="caution">
    <text evidence="11">The sequence shown here is derived from an EMBL/GenBank/DDBJ whole genome shotgun (WGS) entry which is preliminary data.</text>
</comment>
<feature type="domain" description="Aminomethyltransferase C-terminal" evidence="10">
    <location>
        <begin position="284"/>
        <end position="362"/>
    </location>
</feature>
<dbReference type="GO" id="GO:0004047">
    <property type="term" value="F:aminomethyltransferase activity"/>
    <property type="evidence" value="ECO:0007669"/>
    <property type="project" value="UniProtKB-UniRule"/>
</dbReference>
<dbReference type="EMBL" id="VTPS01000017">
    <property type="protein sequence ID" value="TZE81174.1"/>
    <property type="molecule type" value="Genomic_DNA"/>
</dbReference>
<feature type="domain" description="GCVT N-terminal" evidence="9">
    <location>
        <begin position="10"/>
        <end position="266"/>
    </location>
</feature>
<dbReference type="Pfam" id="PF08669">
    <property type="entry name" value="GCV_T_C"/>
    <property type="match status" value="1"/>
</dbReference>
<evidence type="ECO:0000256" key="5">
    <source>
        <dbReference type="ARBA" id="ARBA00031395"/>
    </source>
</evidence>
<keyword evidence="4 7" id="KW-0808">Transferase</keyword>
<dbReference type="HAMAP" id="MF_00259">
    <property type="entry name" value="GcvT"/>
    <property type="match status" value="1"/>
</dbReference>
<dbReference type="EC" id="2.1.2.10" evidence="2 7"/>
<keyword evidence="12" id="KW-1185">Reference proteome</keyword>
<name>A0A5D8QAL0_9THEO</name>
<dbReference type="SUPFAM" id="SSF101790">
    <property type="entry name" value="Aminomethyltransferase beta-barrel domain"/>
    <property type="match status" value="1"/>
</dbReference>
<dbReference type="Gene3D" id="4.10.1250.10">
    <property type="entry name" value="Aminomethyltransferase fragment"/>
    <property type="match status" value="1"/>
</dbReference>
<dbReference type="GO" id="GO:0019464">
    <property type="term" value="P:glycine decarboxylation via glycine cleavage system"/>
    <property type="evidence" value="ECO:0007669"/>
    <property type="project" value="UniProtKB-UniRule"/>
</dbReference>
<evidence type="ECO:0000313" key="11">
    <source>
        <dbReference type="EMBL" id="TZE81174.1"/>
    </source>
</evidence>
<dbReference type="PANTHER" id="PTHR43757">
    <property type="entry name" value="AMINOMETHYLTRANSFERASE"/>
    <property type="match status" value="1"/>
</dbReference>
<dbReference type="Proteomes" id="UP000322976">
    <property type="component" value="Unassembled WGS sequence"/>
</dbReference>
<dbReference type="NCBIfam" id="NF001567">
    <property type="entry name" value="PRK00389.1"/>
    <property type="match status" value="1"/>
</dbReference>
<dbReference type="InterPro" id="IPR013977">
    <property type="entry name" value="GcvT_C"/>
</dbReference>
<evidence type="ECO:0000259" key="10">
    <source>
        <dbReference type="Pfam" id="PF08669"/>
    </source>
</evidence>
<dbReference type="PANTHER" id="PTHR43757:SF2">
    <property type="entry name" value="AMINOMETHYLTRANSFERASE, MITOCHONDRIAL"/>
    <property type="match status" value="1"/>
</dbReference>
<dbReference type="AlphaFoldDB" id="A0A5D8QAL0"/>
<dbReference type="InterPro" id="IPR028896">
    <property type="entry name" value="GcvT/YgfZ/DmdA"/>
</dbReference>
<dbReference type="FunFam" id="4.10.1250.10:FF:000001">
    <property type="entry name" value="Aminomethyltransferase"/>
    <property type="match status" value="1"/>
</dbReference>
<organism evidence="11 12">
    <name type="scientific">Calorimonas adulescens</name>
    <dbReference type="NCBI Taxonomy" id="2606906"/>
    <lineage>
        <taxon>Bacteria</taxon>
        <taxon>Bacillati</taxon>
        <taxon>Bacillota</taxon>
        <taxon>Clostridia</taxon>
        <taxon>Thermoanaerobacterales</taxon>
        <taxon>Thermoanaerobacteraceae</taxon>
        <taxon>Calorimonas</taxon>
    </lineage>
</organism>
<dbReference type="SUPFAM" id="SSF103025">
    <property type="entry name" value="Folate-binding domain"/>
    <property type="match status" value="1"/>
</dbReference>
<dbReference type="PIRSF" id="PIRSF006487">
    <property type="entry name" value="GcvT"/>
    <property type="match status" value="1"/>
</dbReference>
<evidence type="ECO:0000259" key="9">
    <source>
        <dbReference type="Pfam" id="PF01571"/>
    </source>
</evidence>
<keyword evidence="3 7" id="KW-0032">Aminotransferase</keyword>
<comment type="subunit">
    <text evidence="7">The glycine cleavage system is composed of four proteins: P, T, L and H.</text>
</comment>
<dbReference type="FunFam" id="2.40.30.110:FF:000003">
    <property type="entry name" value="Aminomethyltransferase"/>
    <property type="match status" value="1"/>
</dbReference>
<proteinExistence type="inferred from homology"/>
<dbReference type="InterPro" id="IPR027266">
    <property type="entry name" value="TrmE/GcvT-like"/>
</dbReference>
<dbReference type="NCBIfam" id="TIGR00528">
    <property type="entry name" value="gcvT"/>
    <property type="match status" value="1"/>
</dbReference>
<dbReference type="GO" id="GO:0032259">
    <property type="term" value="P:methylation"/>
    <property type="evidence" value="ECO:0007669"/>
    <property type="project" value="UniProtKB-KW"/>
</dbReference>
<accession>A0A5D8QAL0</accession>
<dbReference type="InterPro" id="IPR022903">
    <property type="entry name" value="GcvT_bac"/>
</dbReference>